<comment type="caution">
    <text evidence="2">The sequence shown here is derived from an EMBL/GenBank/DDBJ whole genome shotgun (WGS) entry which is preliminary data.</text>
</comment>
<dbReference type="AlphaFoldDB" id="A0A3N5DNK8"/>
<sequence length="206" mass="22333">MARLLVHPDTDLVAMKRLCLLAAFVALALPATLANWPARAEPTGDGPPAGPQSHAPLGFDPATTPPFDVLEQARRPLGQNQVRIEQRIIIRISPAPANRRLPSGSQSAERRNPVRFSEVDHGDCVPVRDIVGSQPTGDNRLLLYTRDRGILAASLERSCSARAFYSGFYIERSDDGQLCVARDRLLSRAGASCRVANFNRLVATGG</sequence>
<organism evidence="2 3">
    <name type="scientific">Aurantiacibacter spongiae</name>
    <dbReference type="NCBI Taxonomy" id="2488860"/>
    <lineage>
        <taxon>Bacteria</taxon>
        <taxon>Pseudomonadati</taxon>
        <taxon>Pseudomonadota</taxon>
        <taxon>Alphaproteobacteria</taxon>
        <taxon>Sphingomonadales</taxon>
        <taxon>Erythrobacteraceae</taxon>
        <taxon>Aurantiacibacter</taxon>
    </lineage>
</organism>
<reference evidence="2 3" key="1">
    <citation type="submission" date="2018-11" db="EMBL/GenBank/DDBJ databases">
        <title>Erythrobacter spongiae sp. nov., isolated from a marine sponge.</title>
        <authorList>
            <person name="Zhuang L."/>
            <person name="Luo L."/>
        </authorList>
    </citation>
    <scope>NUCLEOTIDE SEQUENCE [LARGE SCALE GENOMIC DNA]</scope>
    <source>
        <strain evidence="2 3">HN-E23</strain>
    </source>
</reference>
<proteinExistence type="predicted"/>
<evidence type="ECO:0000256" key="1">
    <source>
        <dbReference type="SAM" id="MobiDB-lite"/>
    </source>
</evidence>
<protein>
    <submittedName>
        <fullName evidence="2">Uncharacterized protein</fullName>
    </submittedName>
</protein>
<evidence type="ECO:0000313" key="2">
    <source>
        <dbReference type="EMBL" id="RPF70641.1"/>
    </source>
</evidence>
<name>A0A3N5DNK8_9SPHN</name>
<accession>A0A3N5DNK8</accession>
<dbReference type="EMBL" id="RPFZ01000001">
    <property type="protein sequence ID" value="RPF70641.1"/>
    <property type="molecule type" value="Genomic_DNA"/>
</dbReference>
<keyword evidence="3" id="KW-1185">Reference proteome</keyword>
<dbReference type="RefSeq" id="WP_123878311.1">
    <property type="nucleotide sequence ID" value="NZ_RPFZ01000001.1"/>
</dbReference>
<feature type="region of interest" description="Disordered" evidence="1">
    <location>
        <begin position="39"/>
        <end position="66"/>
    </location>
</feature>
<gene>
    <name evidence="2" type="ORF">EG799_02620</name>
</gene>
<dbReference type="OrthoDB" id="7596012at2"/>
<dbReference type="Proteomes" id="UP000275232">
    <property type="component" value="Unassembled WGS sequence"/>
</dbReference>
<evidence type="ECO:0000313" key="3">
    <source>
        <dbReference type="Proteomes" id="UP000275232"/>
    </source>
</evidence>